<evidence type="ECO:0000256" key="2">
    <source>
        <dbReference type="SAM" id="Phobius"/>
    </source>
</evidence>
<proteinExistence type="predicted"/>
<reference evidence="5" key="1">
    <citation type="submission" date="2025-08" db="UniProtKB">
        <authorList>
            <consortium name="RefSeq"/>
        </authorList>
    </citation>
    <scope>IDENTIFICATION</scope>
    <source>
        <strain evidence="5">Mau12</strain>
        <tissue evidence="5">Whole Body</tissue>
    </source>
</reference>
<dbReference type="Pfam" id="PF20146">
    <property type="entry name" value="NRF"/>
    <property type="match status" value="1"/>
</dbReference>
<dbReference type="PANTHER" id="PTHR11161:SF0">
    <property type="entry name" value="O-ACYLTRANSFERASE LIKE PROTEIN"/>
    <property type="match status" value="1"/>
</dbReference>
<dbReference type="AlphaFoldDB" id="A0A6P8KNS3"/>
<dbReference type="GeneID" id="117148363"/>
<dbReference type="InterPro" id="IPR052728">
    <property type="entry name" value="O2_lipid_transport_reg"/>
</dbReference>
<feature type="transmembrane region" description="Helical" evidence="2">
    <location>
        <begin position="612"/>
        <end position="636"/>
    </location>
</feature>
<gene>
    <name evidence="5" type="primary">LOC117148363</name>
</gene>
<feature type="domain" description="Nose resistant-to-fluoxetine protein N-terminal" evidence="3">
    <location>
        <begin position="121"/>
        <end position="249"/>
    </location>
</feature>
<feature type="transmembrane region" description="Helical" evidence="2">
    <location>
        <begin position="501"/>
        <end position="522"/>
    </location>
</feature>
<feature type="transmembrane region" description="Helical" evidence="2">
    <location>
        <begin position="678"/>
        <end position="700"/>
    </location>
</feature>
<dbReference type="PANTHER" id="PTHR11161">
    <property type="entry name" value="O-ACYLTRANSFERASE"/>
    <property type="match status" value="1"/>
</dbReference>
<feature type="transmembrane region" description="Helical" evidence="2">
    <location>
        <begin position="368"/>
        <end position="388"/>
    </location>
</feature>
<name>A0A6P8KNS3_DROMA</name>
<dbReference type="InterPro" id="IPR002656">
    <property type="entry name" value="Acyl_transf_3_dom"/>
</dbReference>
<keyword evidence="2" id="KW-0472">Membrane</keyword>
<sequence>MITLLKPFSYRTPDLVYIRSSEVLPQPKRYYQPINMVTTGPIVSLLVLSLALTSASIRVELPKNSSLGVGNPESQSQSYHTISRLRRLAVEFFAQYQNITMSDLAQDLYGDKEMRLPTTDDLRCLAELQTLAKDVSNRKLWALRMIDSWGTFPSGILYGNLIDLGNFDECLGIDHAVTSTHNIQGKYCLSKLQLAPSISTYLALKTAVCFPASCSAAHMDTMLRRLLQSLLGIELNPEVTLVSESSCKTADREPYDALTIFTIVVLSILCVLMVLATVCDYLVCQDDQPLNKWIKAFSARANCRVLFRLVEPRSNPNVIDCLHGIRVLSFMWVVYGHIYLVSMFGPNMNFVKLDTWRRSPYSMLLQHAAYSVDTFFFLSGLLMVVIALRAMERTKGKLNVSLMYLHRYLRLTPVLALAIIVYMSILPRMGDGPLYGKVNFDDYTRCKDTWYWTLLYVQNYATDDICLSHSWYLGVDMQLYIIAPVLLICLYKWGKKAAAGILVAMLLLAACLFSIMVIGNVSLIVSSQGAMRKIYFSTHTRASPYLIGILFGYFLHVNRGKSFKLSPIAVVLGWLTSLALLFSCLYAVYGYALDAEVPPILEEAFYLTFTRIAWPLGLCWVVFACMHGYGGLANSFLSSPLWQPLSKLSYSAYIFHMFMESLNAGITRTNTYFSDYQVMLRFWGDFGFTMLLAFAVYILIEAPFGNLEGLLLPAKKPCPPRPAVEESKEAPVGCSHSAPTLEIKSPLPA</sequence>
<feature type="transmembrane region" description="Helical" evidence="2">
    <location>
        <begin position="327"/>
        <end position="348"/>
    </location>
</feature>
<feature type="transmembrane region" description="Helical" evidence="2">
    <location>
        <begin position="570"/>
        <end position="592"/>
    </location>
</feature>
<feature type="transmembrane region" description="Helical" evidence="2">
    <location>
        <begin position="408"/>
        <end position="425"/>
    </location>
</feature>
<evidence type="ECO:0000256" key="1">
    <source>
        <dbReference type="SAM" id="MobiDB-lite"/>
    </source>
</evidence>
<organism evidence="4 5">
    <name type="scientific">Drosophila mauritiana</name>
    <name type="common">Fruit fly</name>
    <dbReference type="NCBI Taxonomy" id="7226"/>
    <lineage>
        <taxon>Eukaryota</taxon>
        <taxon>Metazoa</taxon>
        <taxon>Ecdysozoa</taxon>
        <taxon>Arthropoda</taxon>
        <taxon>Hexapoda</taxon>
        <taxon>Insecta</taxon>
        <taxon>Pterygota</taxon>
        <taxon>Neoptera</taxon>
        <taxon>Endopterygota</taxon>
        <taxon>Diptera</taxon>
        <taxon>Brachycera</taxon>
        <taxon>Muscomorpha</taxon>
        <taxon>Ephydroidea</taxon>
        <taxon>Drosophilidae</taxon>
        <taxon>Drosophila</taxon>
        <taxon>Sophophora</taxon>
    </lineage>
</organism>
<keyword evidence="2" id="KW-1133">Transmembrane helix</keyword>
<evidence type="ECO:0000313" key="5">
    <source>
        <dbReference type="RefSeq" id="XP_033171610.1"/>
    </source>
</evidence>
<dbReference type="GO" id="GO:0016747">
    <property type="term" value="F:acyltransferase activity, transferring groups other than amino-acyl groups"/>
    <property type="evidence" value="ECO:0007669"/>
    <property type="project" value="InterPro"/>
</dbReference>
<dbReference type="RefSeq" id="XP_033171610.1">
    <property type="nucleotide sequence ID" value="XM_033315719.1"/>
</dbReference>
<evidence type="ECO:0000259" key="3">
    <source>
        <dbReference type="SMART" id="SM00703"/>
    </source>
</evidence>
<evidence type="ECO:0000313" key="4">
    <source>
        <dbReference type="Proteomes" id="UP000515162"/>
    </source>
</evidence>
<feature type="transmembrane region" description="Helical" evidence="2">
    <location>
        <begin position="257"/>
        <end position="283"/>
    </location>
</feature>
<keyword evidence="2" id="KW-0812">Transmembrane</keyword>
<keyword evidence="4" id="KW-1185">Reference proteome</keyword>
<dbReference type="Pfam" id="PF01757">
    <property type="entry name" value="Acyl_transf_3"/>
    <property type="match status" value="1"/>
</dbReference>
<protein>
    <submittedName>
        <fullName evidence="5">Nose resistant to fluoxetine protein 6</fullName>
    </submittedName>
</protein>
<dbReference type="SMART" id="SM00703">
    <property type="entry name" value="NRF"/>
    <property type="match status" value="1"/>
</dbReference>
<dbReference type="InterPro" id="IPR006621">
    <property type="entry name" value="Nose-resist-to-fluoxetine_N"/>
</dbReference>
<dbReference type="Proteomes" id="UP000515162">
    <property type="component" value="Chromosome X"/>
</dbReference>
<feature type="region of interest" description="Disordered" evidence="1">
    <location>
        <begin position="719"/>
        <end position="749"/>
    </location>
</feature>
<feature type="transmembrane region" description="Helical" evidence="2">
    <location>
        <begin position="477"/>
        <end position="494"/>
    </location>
</feature>
<feature type="transmembrane region" description="Helical" evidence="2">
    <location>
        <begin position="542"/>
        <end position="558"/>
    </location>
</feature>
<accession>A0A6P8KNS3</accession>